<protein>
    <recommendedName>
        <fullName evidence="1">Transposase IS701-like DDE domain-containing protein</fullName>
    </recommendedName>
</protein>
<reference evidence="3" key="1">
    <citation type="journal article" date="2019" name="Int. J. Syst. Evol. Microbiol.">
        <title>The Global Catalogue of Microorganisms (GCM) 10K type strain sequencing project: providing services to taxonomists for standard genome sequencing and annotation.</title>
        <authorList>
            <consortium name="The Broad Institute Genomics Platform"/>
            <consortium name="The Broad Institute Genome Sequencing Center for Infectious Disease"/>
            <person name="Wu L."/>
            <person name="Ma J."/>
        </authorList>
    </citation>
    <scope>NUCLEOTIDE SEQUENCE [LARGE SCALE GENOMIC DNA]</scope>
    <source>
        <strain evidence="3">NBRC 103632</strain>
    </source>
</reference>
<dbReference type="EMBL" id="BSPL01000003">
    <property type="protein sequence ID" value="GLS68112.1"/>
    <property type="molecule type" value="Genomic_DNA"/>
</dbReference>
<dbReference type="Pfam" id="PF13546">
    <property type="entry name" value="DDE_5"/>
    <property type="match status" value="1"/>
</dbReference>
<keyword evidence="3" id="KW-1185">Reference proteome</keyword>
<organism evidence="2 3">
    <name type="scientific">Methylobacterium tardum</name>
    <dbReference type="NCBI Taxonomy" id="374432"/>
    <lineage>
        <taxon>Bacteria</taxon>
        <taxon>Pseudomonadati</taxon>
        <taxon>Pseudomonadota</taxon>
        <taxon>Alphaproteobacteria</taxon>
        <taxon>Hyphomicrobiales</taxon>
        <taxon>Methylobacteriaceae</taxon>
        <taxon>Methylobacterium</taxon>
    </lineage>
</organism>
<dbReference type="AlphaFoldDB" id="A0AA37WQQ1"/>
<proteinExistence type="predicted"/>
<dbReference type="InterPro" id="IPR012337">
    <property type="entry name" value="RNaseH-like_sf"/>
</dbReference>
<sequence length="316" mass="35540">MSLMLLAPIPRAGRIWALPFLTALVPSERACRERGRRHKPLLNVGGQLALQARRWLPGCDLVVVGDSGFSALLFLDARRRARITAITRLRLDAALYDPAPSRPPGTIKRPRTKGARLPTLTAILAAKDARWHAVVVPGWYGAGERTIEIASDTAVWRHGGLPVVPIRWVLIRDPEARFPPQALLCTDPTREPAQIVGWFVRRWTIEVTFQKARAHLGVETQRQWSDTAIARTTPCLLALFSIVTLLAARLSARQWRRVAAAAWYPKPRPTFADALAAVRYAIWRERILTTSPRRRARTKPRFRLPPPWAYALCHAA</sequence>
<dbReference type="SUPFAM" id="SSF53098">
    <property type="entry name" value="Ribonuclease H-like"/>
    <property type="match status" value="1"/>
</dbReference>
<dbReference type="Proteomes" id="UP001157440">
    <property type="component" value="Unassembled WGS sequence"/>
</dbReference>
<gene>
    <name evidence="2" type="ORF">GCM10007890_01230</name>
</gene>
<dbReference type="InterPro" id="IPR038721">
    <property type="entry name" value="IS701-like_DDE_dom"/>
</dbReference>
<name>A0AA37WQQ1_9HYPH</name>
<accession>A0AA37WQQ1</accession>
<feature type="domain" description="Transposase IS701-like DDE" evidence="1">
    <location>
        <begin position="26"/>
        <end position="134"/>
    </location>
</feature>
<comment type="caution">
    <text evidence="2">The sequence shown here is derived from an EMBL/GenBank/DDBJ whole genome shotgun (WGS) entry which is preliminary data.</text>
</comment>
<evidence type="ECO:0000313" key="3">
    <source>
        <dbReference type="Proteomes" id="UP001157440"/>
    </source>
</evidence>
<evidence type="ECO:0000259" key="1">
    <source>
        <dbReference type="Pfam" id="PF13546"/>
    </source>
</evidence>
<evidence type="ECO:0000313" key="2">
    <source>
        <dbReference type="EMBL" id="GLS68112.1"/>
    </source>
</evidence>